<dbReference type="Gene3D" id="3.40.50.300">
    <property type="entry name" value="P-loop containing nucleotide triphosphate hydrolases"/>
    <property type="match status" value="1"/>
</dbReference>
<dbReference type="PANTHER" id="PTHR33477">
    <property type="entry name" value="P-LOOP NTPASE DOMAIN-CONTAINING PROTEIN LPA1 HOMOLOG 1"/>
    <property type="match status" value="1"/>
</dbReference>
<feature type="domain" description="3H" evidence="1">
    <location>
        <begin position="210"/>
        <end position="311"/>
    </location>
</feature>
<keyword evidence="3" id="KW-1185">Reference proteome</keyword>
<dbReference type="InterPro" id="IPR004173">
    <property type="entry name" value="3H_domain"/>
</dbReference>
<dbReference type="AlphaFoldDB" id="A0A2A2H2N3"/>
<dbReference type="EMBL" id="LMVM01000038">
    <property type="protein sequence ID" value="PAV03570.1"/>
    <property type="molecule type" value="Genomic_DNA"/>
</dbReference>
<evidence type="ECO:0000313" key="2">
    <source>
        <dbReference type="EMBL" id="PAV03570.1"/>
    </source>
</evidence>
<name>A0A2A2H2N3_METBR</name>
<dbReference type="Pfam" id="PF02829">
    <property type="entry name" value="3H"/>
    <property type="match status" value="1"/>
</dbReference>
<dbReference type="Gene3D" id="3.30.1340.20">
    <property type="entry name" value="3H domain"/>
    <property type="match status" value="1"/>
</dbReference>
<dbReference type="Pfam" id="PF13238">
    <property type="entry name" value="AAA_18"/>
    <property type="match status" value="1"/>
</dbReference>
<dbReference type="InterPro" id="IPR027417">
    <property type="entry name" value="P-loop_NTPase"/>
</dbReference>
<dbReference type="NCBIfam" id="NF008995">
    <property type="entry name" value="PRK12338.1"/>
    <property type="match status" value="1"/>
</dbReference>
<proteinExistence type="predicted"/>
<organism evidence="2 3">
    <name type="scientific">Methanobacterium bryantii</name>
    <dbReference type="NCBI Taxonomy" id="2161"/>
    <lineage>
        <taxon>Archaea</taxon>
        <taxon>Methanobacteriati</taxon>
        <taxon>Methanobacteriota</taxon>
        <taxon>Methanomada group</taxon>
        <taxon>Methanobacteria</taxon>
        <taxon>Methanobacteriales</taxon>
        <taxon>Methanobacteriaceae</taxon>
        <taxon>Methanobacterium</taxon>
    </lineage>
</organism>
<gene>
    <name evidence="2" type="ORF">ASJ80_01045</name>
</gene>
<evidence type="ECO:0000259" key="1">
    <source>
        <dbReference type="Pfam" id="PF02829"/>
    </source>
</evidence>
<dbReference type="SUPFAM" id="SSF52540">
    <property type="entry name" value="P-loop containing nucleoside triphosphate hydrolases"/>
    <property type="match status" value="1"/>
</dbReference>
<comment type="caution">
    <text evidence="2">The sequence shown here is derived from an EMBL/GenBank/DDBJ whole genome shotgun (WGS) entry which is preliminary data.</text>
</comment>
<accession>A0A2A2H2N3</accession>
<dbReference type="InterPro" id="IPR035922">
    <property type="entry name" value="3H_dom_sf"/>
</dbReference>
<dbReference type="RefSeq" id="WP_069582987.1">
    <property type="nucleotide sequence ID" value="NZ_LMVM01000038.1"/>
</dbReference>
<evidence type="ECO:0000313" key="3">
    <source>
        <dbReference type="Proteomes" id="UP000217784"/>
    </source>
</evidence>
<reference evidence="2 3" key="1">
    <citation type="journal article" date="2017" name="BMC Genomics">
        <title>Genomic analysis of methanogenic archaea reveals a shift towards energy conservation.</title>
        <authorList>
            <person name="Gilmore S.P."/>
            <person name="Henske J.K."/>
            <person name="Sexton J.A."/>
            <person name="Solomon K.V."/>
            <person name="Seppala S."/>
            <person name="Yoo J.I."/>
            <person name="Huyett L.M."/>
            <person name="Pressman A."/>
            <person name="Cogan J.Z."/>
            <person name="Kivenson V."/>
            <person name="Peng X."/>
            <person name="Tan Y."/>
            <person name="Valentine D.L."/>
            <person name="O'Malley M.A."/>
        </authorList>
    </citation>
    <scope>NUCLEOTIDE SEQUENCE [LARGE SCALE GENOMIC DNA]</scope>
    <source>
        <strain evidence="2 3">M.o.H.</strain>
    </source>
</reference>
<dbReference type="PANTHER" id="PTHR33477:SF3">
    <property type="entry name" value="P-LOOP NTPASE DOMAIN-CONTAINING PROTEIN LPA1 HOMOLOG 1"/>
    <property type="match status" value="1"/>
</dbReference>
<dbReference type="SUPFAM" id="SSF75500">
    <property type="entry name" value="Putative transcriptional regulator TM1602, C-terminal domain"/>
    <property type="match status" value="1"/>
</dbReference>
<dbReference type="GO" id="GO:0036094">
    <property type="term" value="F:small molecule binding"/>
    <property type="evidence" value="ECO:0007669"/>
    <property type="project" value="InterPro"/>
</dbReference>
<protein>
    <recommendedName>
        <fullName evidence="1">3H domain-containing protein</fullName>
    </recommendedName>
</protein>
<sequence>MRKPYVILIGSASGIGKSTIASELAKILGIKHLIESDFIREIVRGVIGPEFAPALHKSSFDAYITIRDKERYKTNAALINAGFQEHASFVIPAIEKVIKRAVDDFDDVVIEGVHLVPGFVNIDQFQDDADIHFFVLNADEEIHKERFVKRAMKIKRGGKHLEYFKENRIINDYLAEQANEHGVPVIYNDEIETTVKVMLTHIRQICKTLKLKHGVDSIEDETNTVLKYGGRMEDISYFIHGFTEPLRRKINVYDPKEAQRFFASLERNKKRKDDLENIYDLSDNIHSHKLCAPDEESLNKMIKELDEKGYLIKEQ</sequence>
<dbReference type="Proteomes" id="UP000217784">
    <property type="component" value="Unassembled WGS sequence"/>
</dbReference>
<dbReference type="OrthoDB" id="67577at2157"/>